<dbReference type="AlphaFoldDB" id="A0A398ALB2"/>
<feature type="signal peptide" evidence="3">
    <location>
        <begin position="1"/>
        <end position="27"/>
    </location>
</feature>
<dbReference type="Pfam" id="PF14547">
    <property type="entry name" value="Hydrophob_seed"/>
    <property type="match status" value="1"/>
</dbReference>
<dbReference type="Proteomes" id="UP000264353">
    <property type="component" value="Chromosome A1"/>
</dbReference>
<dbReference type="InterPro" id="IPR051636">
    <property type="entry name" value="Plant_LTP/defense-related"/>
</dbReference>
<dbReference type="Gene3D" id="1.10.110.10">
    <property type="entry name" value="Plant lipid-transfer and hydrophobic proteins"/>
    <property type="match status" value="1"/>
</dbReference>
<feature type="domain" description="Hydrophobic seed protein" evidence="4">
    <location>
        <begin position="128"/>
        <end position="210"/>
    </location>
</feature>
<proteinExistence type="inferred from homology"/>
<comment type="similarity">
    <text evidence="1">Belongs to the plant LTP family. PEARLI1 subfamily.</text>
</comment>
<accession>A0A398ALB2</accession>
<feature type="compositionally biased region" description="Pro residues" evidence="2">
    <location>
        <begin position="33"/>
        <end position="128"/>
    </location>
</feature>
<feature type="region of interest" description="Disordered" evidence="2">
    <location>
        <begin position="27"/>
        <end position="132"/>
    </location>
</feature>
<evidence type="ECO:0000256" key="1">
    <source>
        <dbReference type="ARBA" id="ARBA00008965"/>
    </source>
</evidence>
<dbReference type="EMBL" id="CM010628">
    <property type="protein sequence ID" value="RID78465.1"/>
    <property type="molecule type" value="Genomic_DNA"/>
</dbReference>
<gene>
    <name evidence="5" type="ORF">BRARA_A01296</name>
</gene>
<dbReference type="InterPro" id="IPR036312">
    <property type="entry name" value="Bifun_inhib/LTP/seed_sf"/>
</dbReference>
<evidence type="ECO:0000313" key="5">
    <source>
        <dbReference type="EMBL" id="RID78465.1"/>
    </source>
</evidence>
<organism evidence="5 6">
    <name type="scientific">Brassica campestris</name>
    <name type="common">Field mustard</name>
    <dbReference type="NCBI Taxonomy" id="3711"/>
    <lineage>
        <taxon>Eukaryota</taxon>
        <taxon>Viridiplantae</taxon>
        <taxon>Streptophyta</taxon>
        <taxon>Embryophyta</taxon>
        <taxon>Tracheophyta</taxon>
        <taxon>Spermatophyta</taxon>
        <taxon>Magnoliopsida</taxon>
        <taxon>eudicotyledons</taxon>
        <taxon>Gunneridae</taxon>
        <taxon>Pentapetalae</taxon>
        <taxon>rosids</taxon>
        <taxon>malvids</taxon>
        <taxon>Brassicales</taxon>
        <taxon>Brassicaceae</taxon>
        <taxon>Brassiceae</taxon>
        <taxon>Brassica</taxon>
    </lineage>
</organism>
<evidence type="ECO:0000256" key="3">
    <source>
        <dbReference type="SAM" id="SignalP"/>
    </source>
</evidence>
<evidence type="ECO:0000313" key="6">
    <source>
        <dbReference type="Proteomes" id="UP000264353"/>
    </source>
</evidence>
<evidence type="ECO:0000256" key="2">
    <source>
        <dbReference type="SAM" id="MobiDB-lite"/>
    </source>
</evidence>
<protein>
    <recommendedName>
        <fullName evidence="4">Hydrophobic seed protein domain-containing protein</fullName>
    </recommendedName>
</protein>
<keyword evidence="3" id="KW-0732">Signal</keyword>
<dbReference type="SUPFAM" id="SSF47699">
    <property type="entry name" value="Bifunctional inhibitor/lipid-transfer protein/seed storage 2S albumin"/>
    <property type="match status" value="1"/>
</dbReference>
<evidence type="ECO:0000259" key="4">
    <source>
        <dbReference type="Pfam" id="PF14547"/>
    </source>
</evidence>
<dbReference type="PANTHER" id="PTHR31731">
    <property type="match status" value="1"/>
</dbReference>
<dbReference type="InterPro" id="IPR027923">
    <property type="entry name" value="Hydrophob_seed_dom"/>
</dbReference>
<sequence length="210" mass="22753">MAPHCSTKTIVFVLALISIFFLSETEAQEITPPESPPPKISPPQIEPPEITPPKITPPEITPPEITPPEIPPPKISPPQIEPPEITPPEIPPPKISPPDTPPPSGTPPKQSPPLPPPNFQPPPPPLPTCPRNTAQQRACANVVRRYGNFLDFGRAQPCCSLIRDLSDSEAAACLCGFVQPPGQRRSPPPRNIFVLCRACGRRVPRGFMCP</sequence>
<name>A0A398ALB2_BRACM</name>
<feature type="chain" id="PRO_5017453923" description="Hydrophobic seed protein domain-containing protein" evidence="3">
    <location>
        <begin position="28"/>
        <end position="210"/>
    </location>
</feature>
<reference evidence="5 6" key="1">
    <citation type="submission" date="2018-06" db="EMBL/GenBank/DDBJ databases">
        <title>WGS assembly of Brassica rapa FPsc.</title>
        <authorList>
            <person name="Bowman J."/>
            <person name="Kohchi T."/>
            <person name="Yamato K."/>
            <person name="Jenkins J."/>
            <person name="Shu S."/>
            <person name="Ishizaki K."/>
            <person name="Yamaoka S."/>
            <person name="Nishihama R."/>
            <person name="Nakamura Y."/>
            <person name="Berger F."/>
            <person name="Adam C."/>
            <person name="Aki S."/>
            <person name="Althoff F."/>
            <person name="Araki T."/>
            <person name="Arteaga-Vazquez M."/>
            <person name="Balasubrmanian S."/>
            <person name="Bauer D."/>
            <person name="Boehm C."/>
            <person name="Briginshaw L."/>
            <person name="Caballero-Perez J."/>
            <person name="Catarino B."/>
            <person name="Chen F."/>
            <person name="Chiyoda S."/>
            <person name="Chovatia M."/>
            <person name="Davies K."/>
            <person name="Delmans M."/>
            <person name="Demura T."/>
            <person name="Dierschke T."/>
            <person name="Dolan L."/>
            <person name="Dorantes-Acosta A."/>
            <person name="Eklund D."/>
            <person name="Florent S."/>
            <person name="Flores-Sandoval E."/>
            <person name="Fujiyama A."/>
            <person name="Fukuzawa H."/>
            <person name="Galik B."/>
            <person name="Grimanelli D."/>
            <person name="Grimwood J."/>
            <person name="Grossniklaus U."/>
            <person name="Hamada T."/>
            <person name="Haseloff J."/>
            <person name="Hetherington A."/>
            <person name="Higo A."/>
            <person name="Hirakawa Y."/>
            <person name="Hundley H."/>
            <person name="Ikeda Y."/>
            <person name="Inoue K."/>
            <person name="Inoue S."/>
            <person name="Ishida S."/>
            <person name="Jia Q."/>
            <person name="Kakita M."/>
            <person name="Kanazawa T."/>
            <person name="Kawai Y."/>
            <person name="Kawashima T."/>
            <person name="Kennedy M."/>
            <person name="Kinose K."/>
            <person name="Kinoshita T."/>
            <person name="Kohara Y."/>
            <person name="Koide E."/>
            <person name="Komatsu K."/>
            <person name="Kopischke S."/>
            <person name="Kubo M."/>
            <person name="Kyozuka J."/>
            <person name="Lagercrantz U."/>
            <person name="Lin S."/>
            <person name="Lindquist E."/>
            <person name="Lipzen A."/>
            <person name="Lu C."/>
            <person name="Luna E."/>
            <person name="Martienssen R."/>
            <person name="Minamino N."/>
            <person name="Mizutani M."/>
            <person name="Mizutani M."/>
            <person name="Mochizuki N."/>
            <person name="Monte I."/>
            <person name="Mosher R."/>
            <person name="Nagasaki H."/>
            <person name="Nakagami H."/>
            <person name="Naramoto S."/>
            <person name="Nishitani K."/>
            <person name="Ohtani M."/>
            <person name="Okamoto T."/>
            <person name="Okumura M."/>
            <person name="Phillips J."/>
            <person name="Pollak B."/>
            <person name="Reinders A."/>
            <person name="Roevekamp M."/>
            <person name="Sano R."/>
            <person name="Sawa S."/>
            <person name="Schmid M."/>
            <person name="Shirakawa M."/>
            <person name="Solano R."/>
            <person name="Spunde A."/>
            <person name="Suetsugu N."/>
            <person name="Sugano S."/>
            <person name="Sugiyama A."/>
            <person name="Sun R."/>
            <person name="Suzuki Y."/>
            <person name="Takenaka M."/>
            <person name="Takezawa D."/>
            <person name="Tomogane H."/>
            <person name="Tsuzuki M."/>
            <person name="Ueda T."/>
            <person name="Umeda M."/>
            <person name="Ward J."/>
            <person name="Watanabe Y."/>
            <person name="Yazaki K."/>
            <person name="Yokoyama R."/>
            <person name="Yoshitake Y."/>
            <person name="Yotsui I."/>
            <person name="Zachgo S."/>
            <person name="Schmutz J."/>
        </authorList>
    </citation>
    <scope>NUCLEOTIDE SEQUENCE [LARGE SCALE GENOMIC DNA]</scope>
    <source>
        <strain evidence="6">cv. B-3</strain>
    </source>
</reference>